<reference evidence="2 3" key="1">
    <citation type="journal article" date="2017" name="Plant Biotechnol. J.">
        <title>A comprehensive draft genome sequence for lupin (Lupinus angustifolius), an emerging health food: insights into plant-microbe interactions and legume evolution.</title>
        <authorList>
            <person name="Hane J.K."/>
            <person name="Ming Y."/>
            <person name="Kamphuis L.G."/>
            <person name="Nelson M.N."/>
            <person name="Garg G."/>
            <person name="Atkins C.A."/>
            <person name="Bayer P.E."/>
            <person name="Bravo A."/>
            <person name="Bringans S."/>
            <person name="Cannon S."/>
            <person name="Edwards D."/>
            <person name="Foley R."/>
            <person name="Gao L.L."/>
            <person name="Harrison M.J."/>
            <person name="Huang W."/>
            <person name="Hurgobin B."/>
            <person name="Li S."/>
            <person name="Liu C.W."/>
            <person name="McGrath A."/>
            <person name="Morahan G."/>
            <person name="Murray J."/>
            <person name="Weller J."/>
            <person name="Jian J."/>
            <person name="Singh K.B."/>
        </authorList>
    </citation>
    <scope>NUCLEOTIDE SEQUENCE [LARGE SCALE GENOMIC DNA]</scope>
    <source>
        <strain evidence="3">cv. Tanjil</strain>
        <tissue evidence="2">Whole plant</tissue>
    </source>
</reference>
<proteinExistence type="predicted"/>
<dbReference type="Gramene" id="OIW01823">
    <property type="protein sequence ID" value="OIW01823"/>
    <property type="gene ID" value="TanjilG_28886"/>
</dbReference>
<evidence type="ECO:0000256" key="1">
    <source>
        <dbReference type="SAM" id="MobiDB-lite"/>
    </source>
</evidence>
<keyword evidence="3" id="KW-1185">Reference proteome</keyword>
<accession>A0A1J7GMT0</accession>
<evidence type="ECO:0000313" key="3">
    <source>
        <dbReference type="Proteomes" id="UP000188354"/>
    </source>
</evidence>
<evidence type="ECO:0000313" key="2">
    <source>
        <dbReference type="EMBL" id="OIW01823.1"/>
    </source>
</evidence>
<protein>
    <submittedName>
        <fullName evidence="2">Uncharacterized protein</fullName>
    </submittedName>
</protein>
<feature type="compositionally biased region" description="Basic and acidic residues" evidence="1">
    <location>
        <begin position="7"/>
        <end position="16"/>
    </location>
</feature>
<dbReference type="EMBL" id="CM007371">
    <property type="protein sequence ID" value="OIW01823.1"/>
    <property type="molecule type" value="Genomic_DNA"/>
</dbReference>
<feature type="region of interest" description="Disordered" evidence="1">
    <location>
        <begin position="1"/>
        <end position="26"/>
    </location>
</feature>
<sequence length="60" mass="7063">MAATEVEGGRRDDRKRCQGHKPNQSSRDDFFRWLFTVAQRKVAMITFDVLIVYDFALRGR</sequence>
<organism evidence="2 3">
    <name type="scientific">Lupinus angustifolius</name>
    <name type="common">Narrow-leaved blue lupine</name>
    <dbReference type="NCBI Taxonomy" id="3871"/>
    <lineage>
        <taxon>Eukaryota</taxon>
        <taxon>Viridiplantae</taxon>
        <taxon>Streptophyta</taxon>
        <taxon>Embryophyta</taxon>
        <taxon>Tracheophyta</taxon>
        <taxon>Spermatophyta</taxon>
        <taxon>Magnoliopsida</taxon>
        <taxon>eudicotyledons</taxon>
        <taxon>Gunneridae</taxon>
        <taxon>Pentapetalae</taxon>
        <taxon>rosids</taxon>
        <taxon>fabids</taxon>
        <taxon>Fabales</taxon>
        <taxon>Fabaceae</taxon>
        <taxon>Papilionoideae</taxon>
        <taxon>50 kb inversion clade</taxon>
        <taxon>genistoids sensu lato</taxon>
        <taxon>core genistoids</taxon>
        <taxon>Genisteae</taxon>
        <taxon>Lupinus</taxon>
    </lineage>
</organism>
<dbReference type="Proteomes" id="UP000188354">
    <property type="component" value="Chromosome LG11"/>
</dbReference>
<gene>
    <name evidence="2" type="ORF">TanjilG_28886</name>
</gene>
<dbReference type="AlphaFoldDB" id="A0A1J7GMT0"/>
<name>A0A1J7GMT0_LUPAN</name>